<dbReference type="PANTHER" id="PTHR37451:SF1">
    <property type="entry name" value="MARVEL DOMAIN-CONTAINING PROTEIN"/>
    <property type="match status" value="1"/>
</dbReference>
<feature type="transmembrane region" description="Helical" evidence="5">
    <location>
        <begin position="68"/>
        <end position="93"/>
    </location>
</feature>
<dbReference type="PANTHER" id="PTHR37451">
    <property type="entry name" value="MARVEL DOMAIN"/>
    <property type="match status" value="1"/>
</dbReference>
<comment type="caution">
    <text evidence="7">The sequence shown here is derived from an EMBL/GenBank/DDBJ whole genome shotgun (WGS) entry which is preliminary data.</text>
</comment>
<dbReference type="Pfam" id="PF01284">
    <property type="entry name" value="MARVEL"/>
    <property type="match status" value="1"/>
</dbReference>
<evidence type="ECO:0000313" key="7">
    <source>
        <dbReference type="EMBL" id="KAL1837611.1"/>
    </source>
</evidence>
<keyword evidence="4 5" id="KW-0472">Membrane</keyword>
<evidence type="ECO:0000256" key="5">
    <source>
        <dbReference type="SAM" id="Phobius"/>
    </source>
</evidence>
<feature type="transmembrane region" description="Helical" evidence="5">
    <location>
        <begin position="7"/>
        <end position="27"/>
    </location>
</feature>
<feature type="transmembrane region" description="Helical" evidence="5">
    <location>
        <begin position="39"/>
        <end position="61"/>
    </location>
</feature>
<accession>A0ABR3V841</accession>
<keyword evidence="3 5" id="KW-1133">Transmembrane helix</keyword>
<proteinExistence type="predicted"/>
<gene>
    <name evidence="7" type="ORF">VTJ49DRAFT_3572</name>
</gene>
<keyword evidence="8" id="KW-1185">Reference proteome</keyword>
<organism evidence="7 8">
    <name type="scientific">Humicola insolens</name>
    <name type="common">Soft-rot fungus</name>
    <dbReference type="NCBI Taxonomy" id="85995"/>
    <lineage>
        <taxon>Eukaryota</taxon>
        <taxon>Fungi</taxon>
        <taxon>Dikarya</taxon>
        <taxon>Ascomycota</taxon>
        <taxon>Pezizomycotina</taxon>
        <taxon>Sordariomycetes</taxon>
        <taxon>Sordariomycetidae</taxon>
        <taxon>Sordariales</taxon>
        <taxon>Chaetomiaceae</taxon>
        <taxon>Mycothermus</taxon>
    </lineage>
</organism>
<protein>
    <recommendedName>
        <fullName evidence="6">MARVEL domain-containing protein</fullName>
    </recommendedName>
</protein>
<reference evidence="7 8" key="1">
    <citation type="journal article" date="2024" name="Commun. Biol.">
        <title>Comparative genomic analysis of thermophilic fungi reveals convergent evolutionary adaptations and gene losses.</title>
        <authorList>
            <person name="Steindorff A.S."/>
            <person name="Aguilar-Pontes M.V."/>
            <person name="Robinson A.J."/>
            <person name="Andreopoulos B."/>
            <person name="LaButti K."/>
            <person name="Kuo A."/>
            <person name="Mondo S."/>
            <person name="Riley R."/>
            <person name="Otillar R."/>
            <person name="Haridas S."/>
            <person name="Lipzen A."/>
            <person name="Grimwood J."/>
            <person name="Schmutz J."/>
            <person name="Clum A."/>
            <person name="Reid I.D."/>
            <person name="Moisan M.C."/>
            <person name="Butler G."/>
            <person name="Nguyen T.T.M."/>
            <person name="Dewar K."/>
            <person name="Conant G."/>
            <person name="Drula E."/>
            <person name="Henrissat B."/>
            <person name="Hansel C."/>
            <person name="Singer S."/>
            <person name="Hutchinson M.I."/>
            <person name="de Vries R.P."/>
            <person name="Natvig D.O."/>
            <person name="Powell A.J."/>
            <person name="Tsang A."/>
            <person name="Grigoriev I.V."/>
        </authorList>
    </citation>
    <scope>NUCLEOTIDE SEQUENCE [LARGE SCALE GENOMIC DNA]</scope>
    <source>
        <strain evidence="7 8">CBS 620.91</strain>
    </source>
</reference>
<comment type="subcellular location">
    <subcellularLocation>
        <location evidence="1">Membrane</location>
        <topology evidence="1">Multi-pass membrane protein</topology>
    </subcellularLocation>
</comment>
<evidence type="ECO:0000313" key="8">
    <source>
        <dbReference type="Proteomes" id="UP001583172"/>
    </source>
</evidence>
<dbReference type="EMBL" id="JAZGSY010000278">
    <property type="protein sequence ID" value="KAL1837611.1"/>
    <property type="molecule type" value="Genomic_DNA"/>
</dbReference>
<evidence type="ECO:0000256" key="4">
    <source>
        <dbReference type="ARBA" id="ARBA00023136"/>
    </source>
</evidence>
<keyword evidence="2 5" id="KW-0812">Transmembrane</keyword>
<feature type="domain" description="MARVEL" evidence="6">
    <location>
        <begin position="7"/>
        <end position="126"/>
    </location>
</feature>
<evidence type="ECO:0000256" key="1">
    <source>
        <dbReference type="ARBA" id="ARBA00004141"/>
    </source>
</evidence>
<sequence length="149" mass="16616">MERFIPIVQIVTTVFLIIELGLTAYLVSPWRSAPSTPSFMLFNSVWSLLVIGYIFLAPLYFARLFHSLVALVLEWMTMIFWFAGSIALAAYVGSWPCGANTYCHSAKAATAFGFFIWALFTFFVILDTRAWLRNRGSAAPKPSTATVGV</sequence>
<dbReference type="Proteomes" id="UP001583172">
    <property type="component" value="Unassembled WGS sequence"/>
</dbReference>
<dbReference type="InterPro" id="IPR008253">
    <property type="entry name" value="Marvel"/>
</dbReference>
<evidence type="ECO:0000256" key="3">
    <source>
        <dbReference type="ARBA" id="ARBA00022989"/>
    </source>
</evidence>
<evidence type="ECO:0000256" key="2">
    <source>
        <dbReference type="ARBA" id="ARBA00022692"/>
    </source>
</evidence>
<name>A0ABR3V841_HUMIN</name>
<feature type="transmembrane region" description="Helical" evidence="5">
    <location>
        <begin position="105"/>
        <end position="126"/>
    </location>
</feature>
<evidence type="ECO:0000259" key="6">
    <source>
        <dbReference type="Pfam" id="PF01284"/>
    </source>
</evidence>